<dbReference type="Proteomes" id="UP001174909">
    <property type="component" value="Unassembled WGS sequence"/>
</dbReference>
<dbReference type="EMBL" id="CASHTH010003177">
    <property type="protein sequence ID" value="CAI8041274.1"/>
    <property type="molecule type" value="Genomic_DNA"/>
</dbReference>
<reference evidence="2" key="1">
    <citation type="submission" date="2023-03" db="EMBL/GenBank/DDBJ databases">
        <authorList>
            <person name="Steffen K."/>
            <person name="Cardenas P."/>
        </authorList>
    </citation>
    <scope>NUCLEOTIDE SEQUENCE</scope>
</reference>
<protein>
    <recommendedName>
        <fullName evidence="4">Endonuclease/exonuclease/phosphatase domain-containing protein</fullName>
    </recommendedName>
</protein>
<dbReference type="Gene3D" id="3.60.10.10">
    <property type="entry name" value="Endonuclease/exonuclease/phosphatase"/>
    <property type="match status" value="1"/>
</dbReference>
<gene>
    <name evidence="2" type="ORF">GBAR_LOCUS22949</name>
</gene>
<feature type="region of interest" description="Disordered" evidence="1">
    <location>
        <begin position="137"/>
        <end position="176"/>
    </location>
</feature>
<evidence type="ECO:0000256" key="1">
    <source>
        <dbReference type="SAM" id="MobiDB-lite"/>
    </source>
</evidence>
<feature type="region of interest" description="Disordered" evidence="1">
    <location>
        <begin position="1"/>
        <end position="26"/>
    </location>
</feature>
<proteinExistence type="predicted"/>
<keyword evidence="3" id="KW-1185">Reference proteome</keyword>
<evidence type="ECO:0000313" key="3">
    <source>
        <dbReference type="Proteomes" id="UP001174909"/>
    </source>
</evidence>
<dbReference type="SUPFAM" id="SSF56219">
    <property type="entry name" value="DNase I-like"/>
    <property type="match status" value="1"/>
</dbReference>
<organism evidence="2 3">
    <name type="scientific">Geodia barretti</name>
    <name type="common">Barrett's horny sponge</name>
    <dbReference type="NCBI Taxonomy" id="519541"/>
    <lineage>
        <taxon>Eukaryota</taxon>
        <taxon>Metazoa</taxon>
        <taxon>Porifera</taxon>
        <taxon>Demospongiae</taxon>
        <taxon>Heteroscleromorpha</taxon>
        <taxon>Tetractinellida</taxon>
        <taxon>Astrophorina</taxon>
        <taxon>Geodiidae</taxon>
        <taxon>Geodia</taxon>
    </lineage>
</organism>
<sequence>MTLDLSSLREALPPATGRPSIHEGEGPQLEIKVMSWNINGRGSAQDRNRLVPVVIREMRSDVLLLQETKTDALVSSIMSQAKGVGRVYKEVSAGDTREARVLYDSSLYEAISPRDDRVFPGRGDRGHISLAEALEQSIPRGRTEGVEGEGCGRDERTVQKTYSYSRSEEEGPRAHL</sequence>
<evidence type="ECO:0000313" key="2">
    <source>
        <dbReference type="EMBL" id="CAI8041274.1"/>
    </source>
</evidence>
<feature type="compositionally biased region" description="Basic and acidic residues" evidence="1">
    <location>
        <begin position="166"/>
        <end position="176"/>
    </location>
</feature>
<feature type="compositionally biased region" description="Basic and acidic residues" evidence="1">
    <location>
        <begin position="141"/>
        <end position="158"/>
    </location>
</feature>
<dbReference type="InterPro" id="IPR036691">
    <property type="entry name" value="Endo/exonu/phosph_ase_sf"/>
</dbReference>
<name>A0AA35X240_GEOBA</name>
<dbReference type="AlphaFoldDB" id="A0AA35X240"/>
<comment type="caution">
    <text evidence="2">The sequence shown here is derived from an EMBL/GenBank/DDBJ whole genome shotgun (WGS) entry which is preliminary data.</text>
</comment>
<evidence type="ECO:0008006" key="4">
    <source>
        <dbReference type="Google" id="ProtNLM"/>
    </source>
</evidence>
<accession>A0AA35X240</accession>